<dbReference type="AlphaFoldDB" id="A0A4Y8ZU50"/>
<organism evidence="2 3">
    <name type="scientific">Sphingomonas parva</name>
    <dbReference type="NCBI Taxonomy" id="2555898"/>
    <lineage>
        <taxon>Bacteria</taxon>
        <taxon>Pseudomonadati</taxon>
        <taxon>Pseudomonadota</taxon>
        <taxon>Alphaproteobacteria</taxon>
        <taxon>Sphingomonadales</taxon>
        <taxon>Sphingomonadaceae</taxon>
        <taxon>Sphingomonas</taxon>
    </lineage>
</organism>
<proteinExistence type="predicted"/>
<sequence>MRRMPIGKCRETATGSRNADHASRAPACMRSDASLPPFVDAIRTFVEIFALDRRWPDPCRNARAGASRIGETGTRARSRPRRKAMKSTSPLCAAALLTLAISPAFAEPVVTGQRPAADHEGRATRVVAFNDLDLATPAGEKALMRRVSGAVRFVCSAAGDYVQEASCHTYAWKGARPQIELALDQSRTNPTLASATLSSLTISAPAR</sequence>
<dbReference type="Proteomes" id="UP000298213">
    <property type="component" value="Unassembled WGS sequence"/>
</dbReference>
<evidence type="ECO:0000256" key="1">
    <source>
        <dbReference type="SAM" id="MobiDB-lite"/>
    </source>
</evidence>
<feature type="region of interest" description="Disordered" evidence="1">
    <location>
        <begin position="62"/>
        <end position="86"/>
    </location>
</feature>
<dbReference type="EMBL" id="SPDV01000007">
    <property type="protein sequence ID" value="TFI59444.1"/>
    <property type="molecule type" value="Genomic_DNA"/>
</dbReference>
<feature type="region of interest" description="Disordered" evidence="1">
    <location>
        <begin position="1"/>
        <end position="26"/>
    </location>
</feature>
<keyword evidence="3" id="KW-1185">Reference proteome</keyword>
<feature type="compositionally biased region" description="Basic residues" evidence="1">
    <location>
        <begin position="76"/>
        <end position="85"/>
    </location>
</feature>
<name>A0A4Y8ZU50_9SPHN</name>
<evidence type="ECO:0000313" key="3">
    <source>
        <dbReference type="Proteomes" id="UP000298213"/>
    </source>
</evidence>
<protein>
    <submittedName>
        <fullName evidence="2">UrcA family protein</fullName>
    </submittedName>
</protein>
<accession>A0A4Y8ZU50</accession>
<gene>
    <name evidence="2" type="ORF">E2493_04425</name>
</gene>
<evidence type="ECO:0000313" key="2">
    <source>
        <dbReference type="EMBL" id="TFI59444.1"/>
    </source>
</evidence>
<dbReference type="InterPro" id="IPR030972">
    <property type="entry name" value="UrcA_uranyl"/>
</dbReference>
<comment type="caution">
    <text evidence="2">The sequence shown here is derived from an EMBL/GenBank/DDBJ whole genome shotgun (WGS) entry which is preliminary data.</text>
</comment>
<reference evidence="2 3" key="1">
    <citation type="submission" date="2019-03" db="EMBL/GenBank/DDBJ databases">
        <title>Genome sequence of Sphingomonas sp. 17J27-24.</title>
        <authorList>
            <person name="Kim M."/>
            <person name="Maeng S."/>
            <person name="Sathiyaraj S."/>
        </authorList>
    </citation>
    <scope>NUCLEOTIDE SEQUENCE [LARGE SCALE GENOMIC DNA]</scope>
    <source>
        <strain evidence="2 3">17J27-24</strain>
    </source>
</reference>
<dbReference type="NCBIfam" id="TIGR04433">
    <property type="entry name" value="UrcA_uranyl"/>
    <property type="match status" value="1"/>
</dbReference>